<protein>
    <submittedName>
        <fullName evidence="2">Uncharacterized protein</fullName>
    </submittedName>
</protein>
<organism evidence="2 3">
    <name type="scientific">Methylomarinum roseum</name>
    <dbReference type="NCBI Taxonomy" id="3067653"/>
    <lineage>
        <taxon>Bacteria</taxon>
        <taxon>Pseudomonadati</taxon>
        <taxon>Pseudomonadota</taxon>
        <taxon>Gammaproteobacteria</taxon>
        <taxon>Methylococcales</taxon>
        <taxon>Methylococcaceae</taxon>
        <taxon>Methylomarinum</taxon>
    </lineage>
</organism>
<evidence type="ECO:0000313" key="2">
    <source>
        <dbReference type="EMBL" id="XBS19702.1"/>
    </source>
</evidence>
<evidence type="ECO:0000256" key="1">
    <source>
        <dbReference type="SAM" id="SignalP"/>
    </source>
</evidence>
<keyword evidence="3" id="KW-1185">Reference proteome</keyword>
<reference evidence="2 3" key="1">
    <citation type="journal article" date="2024" name="Microbiology">
        <title>Methylomarinum rosea sp. nov., a novel halophilic methanotrophic bacterium from the hypersaline Lake Elton.</title>
        <authorList>
            <person name="Suleimanov R.Z."/>
            <person name="Oshkin I.Y."/>
            <person name="Danilova O.V."/>
            <person name="Suzina N.E."/>
            <person name="Dedysh S.N."/>
        </authorList>
    </citation>
    <scope>NUCLEOTIDE SEQUENCE [LARGE SCALE GENOMIC DNA]</scope>
    <source>
        <strain evidence="2 3">Ch1-1</strain>
    </source>
</reference>
<sequence length="110" mass="11937">MNFIKKTTLTFFMLISMAASSLAFAEASASVNETIGHIEKALAKIEKSDFAGAYLHIKAARASSKQIEGNEDIVKKANNKVIQGQIQSKKGKVETSTAALNESLELYRSL</sequence>
<dbReference type="RefSeq" id="WP_305907559.1">
    <property type="nucleotide sequence ID" value="NZ_CP157743.1"/>
</dbReference>
<feature type="signal peptide" evidence="1">
    <location>
        <begin position="1"/>
        <end position="25"/>
    </location>
</feature>
<accession>A0AAU7NRR9</accession>
<gene>
    <name evidence="2" type="ORF">Q9L42_015240</name>
</gene>
<name>A0AAU7NRR9_9GAMM</name>
<evidence type="ECO:0000313" key="3">
    <source>
        <dbReference type="Proteomes" id="UP001225378"/>
    </source>
</evidence>
<keyword evidence="1" id="KW-0732">Signal</keyword>
<dbReference type="Proteomes" id="UP001225378">
    <property type="component" value="Chromosome"/>
</dbReference>
<dbReference type="AlphaFoldDB" id="A0AAU7NRR9"/>
<dbReference type="KEGG" id="mech:Q9L42_015240"/>
<feature type="chain" id="PRO_5043537637" evidence="1">
    <location>
        <begin position="26"/>
        <end position="110"/>
    </location>
</feature>
<proteinExistence type="predicted"/>
<dbReference type="EMBL" id="CP157743">
    <property type="protein sequence ID" value="XBS19702.1"/>
    <property type="molecule type" value="Genomic_DNA"/>
</dbReference>